<dbReference type="KEGG" id="mcha:111017499"/>
<sequence>MVGVLDVVFLHNLNKGRKICLDSRCTPNWWNHFNLGVASDCFISSLFLVIRFNSRDLLMHILQLTLTRGDLHPVAEVLRVICGYLTRHQLHGSFIMQEFQLRIILRFIYFLV</sequence>
<dbReference type="GeneID" id="111017499"/>
<evidence type="ECO:0000313" key="1">
    <source>
        <dbReference type="Proteomes" id="UP000504603"/>
    </source>
</evidence>
<dbReference type="Proteomes" id="UP000504603">
    <property type="component" value="Unplaced"/>
</dbReference>
<dbReference type="AlphaFoldDB" id="A0A6J1D5I5"/>
<name>A0A6J1D5I5_MOMCH</name>
<dbReference type="RefSeq" id="XP_022148958.1">
    <property type="nucleotide sequence ID" value="XM_022293266.1"/>
</dbReference>
<gene>
    <name evidence="2" type="primary">LOC111017499</name>
</gene>
<proteinExistence type="predicted"/>
<evidence type="ECO:0000313" key="2">
    <source>
        <dbReference type="RefSeq" id="XP_022148958.1"/>
    </source>
</evidence>
<organism evidence="1 2">
    <name type="scientific">Momordica charantia</name>
    <name type="common">Bitter gourd</name>
    <name type="synonym">Balsam pear</name>
    <dbReference type="NCBI Taxonomy" id="3673"/>
    <lineage>
        <taxon>Eukaryota</taxon>
        <taxon>Viridiplantae</taxon>
        <taxon>Streptophyta</taxon>
        <taxon>Embryophyta</taxon>
        <taxon>Tracheophyta</taxon>
        <taxon>Spermatophyta</taxon>
        <taxon>Magnoliopsida</taxon>
        <taxon>eudicotyledons</taxon>
        <taxon>Gunneridae</taxon>
        <taxon>Pentapetalae</taxon>
        <taxon>rosids</taxon>
        <taxon>fabids</taxon>
        <taxon>Cucurbitales</taxon>
        <taxon>Cucurbitaceae</taxon>
        <taxon>Momordiceae</taxon>
        <taxon>Momordica</taxon>
    </lineage>
</organism>
<reference evidence="2" key="1">
    <citation type="submission" date="2025-08" db="UniProtKB">
        <authorList>
            <consortium name="RefSeq"/>
        </authorList>
    </citation>
    <scope>IDENTIFICATION</scope>
    <source>
        <strain evidence="2">OHB3-1</strain>
    </source>
</reference>
<keyword evidence="1" id="KW-1185">Reference proteome</keyword>
<accession>A0A6J1D5I5</accession>
<protein>
    <submittedName>
        <fullName evidence="2">Uncharacterized protein LOC111017499 isoform X1</fullName>
    </submittedName>
</protein>